<dbReference type="PANTHER" id="PTHR11669:SF5">
    <property type="entry name" value="REPLICATION FACTOR C SUBUNIT 2"/>
    <property type="match status" value="1"/>
</dbReference>
<dbReference type="GO" id="GO:0031391">
    <property type="term" value="C:Elg1 RFC-like complex"/>
    <property type="evidence" value="ECO:0007669"/>
    <property type="project" value="TreeGrafter"/>
</dbReference>
<keyword evidence="9" id="KW-0472">Membrane</keyword>
<keyword evidence="9" id="KW-1133">Transmembrane helix</keyword>
<evidence type="ECO:0000313" key="11">
    <source>
        <dbReference type="EMBL" id="KAB8416403.1"/>
    </source>
</evidence>
<keyword evidence="12" id="KW-1185">Reference proteome</keyword>
<comment type="caution">
    <text evidence="11">The sequence shown here is derived from an EMBL/GenBank/DDBJ whole genome shotgun (WGS) entry which is preliminary data.</text>
</comment>
<dbReference type="NCBIfam" id="NF001679">
    <property type="entry name" value="PRK00440.1"/>
    <property type="match status" value="1"/>
</dbReference>
<dbReference type="CDD" id="cd18140">
    <property type="entry name" value="HLD_clamp_RFC"/>
    <property type="match status" value="1"/>
</dbReference>
<feature type="region of interest" description="Disordered" evidence="8">
    <location>
        <begin position="228"/>
        <end position="271"/>
    </location>
</feature>
<dbReference type="FunFam" id="1.10.8.60:FF:000012">
    <property type="entry name" value="Replication factor C subunit 4"/>
    <property type="match status" value="1"/>
</dbReference>
<accession>A0A5N6KZQ1</accession>
<dbReference type="SMART" id="SM00382">
    <property type="entry name" value="AAA"/>
    <property type="match status" value="1"/>
</dbReference>
<dbReference type="OrthoDB" id="4199794at2759"/>
<dbReference type="GO" id="GO:0003677">
    <property type="term" value="F:DNA binding"/>
    <property type="evidence" value="ECO:0007669"/>
    <property type="project" value="InterPro"/>
</dbReference>
<comment type="subunit">
    <text evidence="3">Heterotetramer of subunits RFC2, RFC3, RFC4 and RFC5 that can form a complex with RFC1.</text>
</comment>
<comment type="similarity">
    <text evidence="2">Belongs to the activator 1 small subunits family.</text>
</comment>
<keyword evidence="6" id="KW-0067">ATP-binding</keyword>
<feature type="region of interest" description="Disordered" evidence="8">
    <location>
        <begin position="87"/>
        <end position="154"/>
    </location>
</feature>
<feature type="region of interest" description="Disordered" evidence="8">
    <location>
        <begin position="479"/>
        <end position="505"/>
    </location>
</feature>
<feature type="transmembrane region" description="Helical" evidence="9">
    <location>
        <begin position="629"/>
        <end position="650"/>
    </location>
</feature>
<reference evidence="11 12" key="1">
    <citation type="submission" date="2019-06" db="EMBL/GenBank/DDBJ databases">
        <title>A chromosomal-level reference genome of Carpinus fangiana (Coryloideae, Betulaceae).</title>
        <authorList>
            <person name="Yang X."/>
            <person name="Wang Z."/>
            <person name="Zhang L."/>
            <person name="Hao G."/>
            <person name="Liu J."/>
            <person name="Yang Y."/>
        </authorList>
    </citation>
    <scope>NUCLEOTIDE SEQUENCE [LARGE SCALE GENOMIC DNA]</scope>
    <source>
        <strain evidence="11">Cfa_2016G</strain>
        <tissue evidence="11">Leaf</tissue>
    </source>
</reference>
<dbReference type="InterPro" id="IPR013748">
    <property type="entry name" value="Rep_factorC_C"/>
</dbReference>
<dbReference type="Pfam" id="PF00004">
    <property type="entry name" value="AAA"/>
    <property type="match status" value="1"/>
</dbReference>
<dbReference type="GO" id="GO:0005663">
    <property type="term" value="C:DNA replication factor C complex"/>
    <property type="evidence" value="ECO:0007669"/>
    <property type="project" value="TreeGrafter"/>
</dbReference>
<evidence type="ECO:0000256" key="9">
    <source>
        <dbReference type="SAM" id="Phobius"/>
    </source>
</evidence>
<dbReference type="GO" id="GO:0006261">
    <property type="term" value="P:DNA-templated DNA replication"/>
    <property type="evidence" value="ECO:0007669"/>
    <property type="project" value="TreeGrafter"/>
</dbReference>
<evidence type="ECO:0000256" key="5">
    <source>
        <dbReference type="ARBA" id="ARBA00022741"/>
    </source>
</evidence>
<dbReference type="InterPro" id="IPR003593">
    <property type="entry name" value="AAA+_ATPase"/>
</dbReference>
<dbReference type="GO" id="GO:0016887">
    <property type="term" value="F:ATP hydrolysis activity"/>
    <property type="evidence" value="ECO:0007669"/>
    <property type="project" value="InterPro"/>
</dbReference>
<evidence type="ECO:0000256" key="1">
    <source>
        <dbReference type="ARBA" id="ARBA00004123"/>
    </source>
</evidence>
<evidence type="ECO:0000256" key="6">
    <source>
        <dbReference type="ARBA" id="ARBA00022840"/>
    </source>
</evidence>
<dbReference type="InterPro" id="IPR050238">
    <property type="entry name" value="DNA_Rep/Repair_Clamp_Loader"/>
</dbReference>
<feature type="compositionally biased region" description="Low complexity" evidence="8">
    <location>
        <begin position="18"/>
        <end position="29"/>
    </location>
</feature>
<dbReference type="GO" id="GO:0003689">
    <property type="term" value="F:DNA clamp loader activity"/>
    <property type="evidence" value="ECO:0007669"/>
    <property type="project" value="TreeGrafter"/>
</dbReference>
<dbReference type="Proteomes" id="UP000327013">
    <property type="component" value="Unassembled WGS sequence"/>
</dbReference>
<sequence length="1105" mass="122512">MTGMSASPVRGRTRSPRRSPAASPRNSTSTKRRALHERSDSYANEQRVPDYFDLKDPTYRAADHEPIYAKDPFPTLPSHVLTPSGGFPIFEDSSATPTQERDVIITNPLSPGHARTRSEKGKTKRKSSPARRQSGFQSVDLQAPTGGPPQSPSLVSLRKQQLEALDAAVKRAEKIRAEQLASRASMRPLPTTGHSEADEARDRAFLARYQSLVLDRFAPGDRFSARELADEQPFGRPRSRSSYHTLSRPGSQRSTRHSEERPRSASQPIPDADLTAMLSEGIEVQYAKIQQPSMASLRSESSSVRRAYPAPLRLKRKRAEDKLMRNEPAPEISLLSAIDLRSPRSQSLSRSNSRRQQTMAPPDGFSVNFPENSDMDLSLTLPVDAHLSGNYTDELGDTLGELHSPALRAQRSAYFSDKSISRPASARSLASQASTTSLATHRQFITFFLNDSHTTWAQSYYAGKGRLYLEAPSVVNLNPAQRPQTPVEGVETSPSNWETLSGLSSASPNSSEYASQIYIPRIRALKGAHSEQDLTYDEEANYSQAYSYATGETPSVHEASEGTRHTARHWQSSSDFYGPQTPHAPFDACFLPETPRLRPDKNLGFSMYSLRTPSLDRYERPWGPVNRQYWLLLIGFICPFAWMVAACLSIPPRPEWRRGSNGSRLADPAEDITDLWNSQEVRRYQKARRWRVFNRFMSVFGLCVIAIVIGKTFPAERTHSTRRRVLHTSFTLRLTINSKPPLHQQPPIMTAIEPTDAESSTAGARNGAKAAPTIAPPNYELPWVEKYRPTLLSDIVGNTDTIDRLKIIAKDGNLPHIIISGMPGIGKTTSILCLARQLLGPAAYKEAVLELNASDERGIDVVRNRIKGFAQKKVTLPPGRHKLVILDEADSMTSGAQQALRRTMELHSGTTRFAFACNQSNKIIEPLQSRCAILRYARLTDGQVVQRLLQICAAEAVEYSDDGLAALVFAAEGDMRQAINNLQSTWTGSGFVSGDNVFKVVDSPHPVKVQAMLKAAGEGRVDAALDALRELWGLGYSSHDIISTMFKVAKTMPGVSEGTRLEFVREIGFAHMRILEGVQTLLQLSGCVAKLCRLSMKPDLFKVDR</sequence>
<dbReference type="GO" id="GO:0031390">
    <property type="term" value="C:Ctf18 RFC-like complex"/>
    <property type="evidence" value="ECO:0007669"/>
    <property type="project" value="TreeGrafter"/>
</dbReference>
<dbReference type="Gene3D" id="1.10.8.60">
    <property type="match status" value="1"/>
</dbReference>
<feature type="compositionally biased region" description="Low complexity" evidence="8">
    <location>
        <begin position="343"/>
        <end position="357"/>
    </location>
</feature>
<evidence type="ECO:0000256" key="3">
    <source>
        <dbReference type="ARBA" id="ARBA00011480"/>
    </source>
</evidence>
<feature type="compositionally biased region" description="Polar residues" evidence="8">
    <location>
        <begin position="130"/>
        <end position="140"/>
    </location>
</feature>
<protein>
    <recommendedName>
        <fullName evidence="10">AAA+ ATPase domain-containing protein</fullName>
    </recommendedName>
</protein>
<evidence type="ECO:0000256" key="2">
    <source>
        <dbReference type="ARBA" id="ARBA00005378"/>
    </source>
</evidence>
<gene>
    <name evidence="11" type="ORF">FH972_024922</name>
</gene>
<dbReference type="GO" id="GO:0031389">
    <property type="term" value="C:Rad17 RFC-like complex"/>
    <property type="evidence" value="ECO:0007669"/>
    <property type="project" value="TreeGrafter"/>
</dbReference>
<dbReference type="InterPro" id="IPR027417">
    <property type="entry name" value="P-loop_NTPase"/>
</dbReference>
<feature type="compositionally biased region" description="Basic and acidic residues" evidence="8">
    <location>
        <begin position="47"/>
        <end position="57"/>
    </location>
</feature>
<keyword evidence="9" id="KW-0812">Transmembrane</keyword>
<keyword evidence="7" id="KW-0539">Nucleus</keyword>
<proteinExistence type="inferred from homology"/>
<dbReference type="AlphaFoldDB" id="A0A5N6KZQ1"/>
<feature type="transmembrane region" description="Helical" evidence="9">
    <location>
        <begin position="692"/>
        <end position="713"/>
    </location>
</feature>
<evidence type="ECO:0000313" key="12">
    <source>
        <dbReference type="Proteomes" id="UP000327013"/>
    </source>
</evidence>
<feature type="region of interest" description="Disordered" evidence="8">
    <location>
        <begin position="337"/>
        <end position="365"/>
    </location>
</feature>
<dbReference type="FunFam" id="1.20.272.10:FF:000007">
    <property type="entry name" value="Replication factor C subunit 4"/>
    <property type="match status" value="1"/>
</dbReference>
<dbReference type="CDD" id="cd00009">
    <property type="entry name" value="AAA"/>
    <property type="match status" value="1"/>
</dbReference>
<dbReference type="Gene3D" id="1.20.272.10">
    <property type="match status" value="1"/>
</dbReference>
<dbReference type="InterPro" id="IPR008921">
    <property type="entry name" value="DNA_pol3_clamp-load_cplx_C"/>
</dbReference>
<comment type="subcellular location">
    <subcellularLocation>
        <location evidence="1">Nucleus</location>
    </subcellularLocation>
</comment>
<keyword evidence="5" id="KW-0547">Nucleotide-binding</keyword>
<dbReference type="InterPro" id="IPR047854">
    <property type="entry name" value="RFC_lid"/>
</dbReference>
<evidence type="ECO:0000256" key="7">
    <source>
        <dbReference type="ARBA" id="ARBA00023242"/>
    </source>
</evidence>
<keyword evidence="4" id="KW-0235">DNA replication</keyword>
<dbReference type="Pfam" id="PF08542">
    <property type="entry name" value="Rep_fac_C"/>
    <property type="match status" value="1"/>
</dbReference>
<dbReference type="Gene3D" id="3.40.50.300">
    <property type="entry name" value="P-loop containing nucleotide triphosphate hydrolases"/>
    <property type="match status" value="1"/>
</dbReference>
<dbReference type="SUPFAM" id="SSF48019">
    <property type="entry name" value="post-AAA+ oligomerization domain-like"/>
    <property type="match status" value="1"/>
</dbReference>
<evidence type="ECO:0000256" key="4">
    <source>
        <dbReference type="ARBA" id="ARBA00022705"/>
    </source>
</evidence>
<dbReference type="EMBL" id="VIBQ01000031">
    <property type="protein sequence ID" value="KAB8416403.1"/>
    <property type="molecule type" value="Genomic_DNA"/>
</dbReference>
<dbReference type="GO" id="GO:0006281">
    <property type="term" value="P:DNA repair"/>
    <property type="evidence" value="ECO:0007669"/>
    <property type="project" value="TreeGrafter"/>
</dbReference>
<evidence type="ECO:0000256" key="8">
    <source>
        <dbReference type="SAM" id="MobiDB-lite"/>
    </source>
</evidence>
<feature type="domain" description="AAA+ ATPase" evidence="10">
    <location>
        <begin position="813"/>
        <end position="949"/>
    </location>
</feature>
<dbReference type="GO" id="GO:0005524">
    <property type="term" value="F:ATP binding"/>
    <property type="evidence" value="ECO:0007669"/>
    <property type="project" value="UniProtKB-KW"/>
</dbReference>
<dbReference type="PANTHER" id="PTHR11669">
    <property type="entry name" value="REPLICATION FACTOR C / DNA POLYMERASE III GAMMA-TAU SUBUNIT"/>
    <property type="match status" value="1"/>
</dbReference>
<dbReference type="InterPro" id="IPR003959">
    <property type="entry name" value="ATPase_AAA_core"/>
</dbReference>
<organism evidence="11 12">
    <name type="scientific">Carpinus fangiana</name>
    <dbReference type="NCBI Taxonomy" id="176857"/>
    <lineage>
        <taxon>Eukaryota</taxon>
        <taxon>Viridiplantae</taxon>
        <taxon>Streptophyta</taxon>
        <taxon>Embryophyta</taxon>
        <taxon>Tracheophyta</taxon>
        <taxon>Spermatophyta</taxon>
        <taxon>Magnoliopsida</taxon>
        <taxon>eudicotyledons</taxon>
        <taxon>Gunneridae</taxon>
        <taxon>Pentapetalae</taxon>
        <taxon>rosids</taxon>
        <taxon>fabids</taxon>
        <taxon>Fagales</taxon>
        <taxon>Betulaceae</taxon>
        <taxon>Carpinus</taxon>
    </lineage>
</organism>
<feature type="region of interest" description="Disordered" evidence="8">
    <location>
        <begin position="1"/>
        <end position="57"/>
    </location>
</feature>
<dbReference type="FunFam" id="3.40.50.300:FF:000107">
    <property type="entry name" value="Replication factor C subunit 4"/>
    <property type="match status" value="1"/>
</dbReference>
<evidence type="ECO:0000259" key="10">
    <source>
        <dbReference type="SMART" id="SM00382"/>
    </source>
</evidence>
<feature type="compositionally biased region" description="Polar residues" evidence="8">
    <location>
        <begin position="240"/>
        <end position="253"/>
    </location>
</feature>
<feature type="region of interest" description="Disordered" evidence="8">
    <location>
        <begin position="179"/>
        <end position="198"/>
    </location>
</feature>
<name>A0A5N6KZQ1_9ROSI</name>
<dbReference type="SUPFAM" id="SSF52540">
    <property type="entry name" value="P-loop containing nucleoside triphosphate hydrolases"/>
    <property type="match status" value="1"/>
</dbReference>